<evidence type="ECO:0000313" key="3">
    <source>
        <dbReference type="EMBL" id="GLJ58051.1"/>
    </source>
</evidence>
<proteinExistence type="predicted"/>
<evidence type="ECO:0000313" key="1">
    <source>
        <dbReference type="EMBL" id="GLJ58045.1"/>
    </source>
</evidence>
<dbReference type="Proteomes" id="UP001234787">
    <property type="component" value="Unassembled WGS sequence"/>
</dbReference>
<organism evidence="2 5">
    <name type="scientific">Cryptomeria japonica</name>
    <name type="common">Japanese cedar</name>
    <name type="synonym">Cupressus japonica</name>
    <dbReference type="NCBI Taxonomy" id="3369"/>
    <lineage>
        <taxon>Eukaryota</taxon>
        <taxon>Viridiplantae</taxon>
        <taxon>Streptophyta</taxon>
        <taxon>Embryophyta</taxon>
        <taxon>Tracheophyta</taxon>
        <taxon>Spermatophyta</taxon>
        <taxon>Pinopsida</taxon>
        <taxon>Pinidae</taxon>
        <taxon>Conifers II</taxon>
        <taxon>Cupressales</taxon>
        <taxon>Cupressaceae</taxon>
        <taxon>Cryptomeria</taxon>
    </lineage>
</organism>
<dbReference type="EMBL" id="BSEH01000252">
    <property type="protein sequence ID" value="GLJ58045.1"/>
    <property type="molecule type" value="Genomic_DNA"/>
</dbReference>
<keyword evidence="5" id="KW-1185">Reference proteome</keyword>
<gene>
    <name evidence="1" type="ORF">SUGI_1409160</name>
    <name evidence="2" type="ORF">SUGI_1409230</name>
    <name evidence="3" type="ORF">SUGI_1409300</name>
    <name evidence="4" type="ORF">SUGI_1409370</name>
</gene>
<accession>A0AAD3NSM0</accession>
<evidence type="ECO:0000313" key="5">
    <source>
        <dbReference type="Proteomes" id="UP001234787"/>
    </source>
</evidence>
<reference evidence="2" key="1">
    <citation type="submission" date="2022-12" db="EMBL/GenBank/DDBJ databases">
        <title>Chromosome-Level Genome Assembly of Japanese Cedar (Cryptomeriajaponica D. Don).</title>
        <authorList>
            <person name="Fujino T."/>
            <person name="Yamaguchi K."/>
            <person name="Yokoyama T."/>
            <person name="Hamanaka T."/>
            <person name="Harazono Y."/>
            <person name="Kamada H."/>
            <person name="Kobayashi W."/>
            <person name="Ujino-Ihara T."/>
            <person name="Uchiyama K."/>
            <person name="Matsumoto A."/>
            <person name="Izuno A."/>
            <person name="Tsumura Y."/>
            <person name="Toyoda A."/>
            <person name="Shigenobu S."/>
            <person name="Moriguchi Y."/>
            <person name="Ueno S."/>
            <person name="Kasahara M."/>
        </authorList>
    </citation>
    <scope>NUCLEOTIDE SEQUENCE</scope>
</reference>
<protein>
    <submittedName>
        <fullName evidence="2">Uncharacterized protein</fullName>
    </submittedName>
</protein>
<comment type="caution">
    <text evidence="2">The sequence shown here is derived from an EMBL/GenBank/DDBJ whole genome shotgun (WGS) entry which is preliminary data.</text>
</comment>
<sequence length="215" mass="24267">MVVIDSALDRMHAQRHYTLSQRHNIQRLGHDGEVSCLNQVSLATPGVKEHVKNNSKAMMALAVLVRLLDNISPDLATAVMAETFLTTIINRYVELDKASFSHWLLQLSGFKESLLADNLFVVMIALKCGVPFQVDCALEALLEEYLTLHDGELGEIGIACQMFDRMMPFFNVFLSPKVSNADRCLILDVEALYDTCFRVVLLEWEVPLMAQREDH</sequence>
<evidence type="ECO:0000313" key="2">
    <source>
        <dbReference type="EMBL" id="GLJ58048.1"/>
    </source>
</evidence>
<name>A0AAD3NSM0_CRYJA</name>
<dbReference type="EMBL" id="BSEH01000252">
    <property type="protein sequence ID" value="GLJ58051.1"/>
    <property type="molecule type" value="Genomic_DNA"/>
</dbReference>
<dbReference type="EMBL" id="BSEH01000252">
    <property type="protein sequence ID" value="GLJ58048.1"/>
    <property type="molecule type" value="Genomic_DNA"/>
</dbReference>
<evidence type="ECO:0000313" key="4">
    <source>
        <dbReference type="EMBL" id="GLJ58054.1"/>
    </source>
</evidence>
<dbReference type="AlphaFoldDB" id="A0AAD3NSM0"/>
<dbReference type="EMBL" id="BSEH01000252">
    <property type="protein sequence ID" value="GLJ58054.1"/>
    <property type="molecule type" value="Genomic_DNA"/>
</dbReference>